<name>F0V454_MYTGA</name>
<keyword evidence="2" id="KW-0964">Secreted</keyword>
<dbReference type="PANTHER" id="PTHR22923:SF116">
    <property type="entry name" value="C1Q DOMAIN-CONTAINING PROTEIN"/>
    <property type="match status" value="1"/>
</dbReference>
<reference evidence="6" key="1">
    <citation type="journal article" date="2011" name="Dev. Comp. Immunol.">
        <title>The C1q domain containing proteins of the Mediterranean mussel Mytilus galloprovincialis: A widespread and diverse family of immune-related molecules.</title>
        <authorList>
            <person name="Gerdol M."/>
            <person name="Manfrin C."/>
            <person name="De Moro G."/>
            <person name="Figueras A."/>
            <person name="Novoa B."/>
            <person name="Venier P."/>
            <person name="Pallavicini A."/>
        </authorList>
    </citation>
    <scope>NUCLEOTIDE SEQUENCE</scope>
</reference>
<dbReference type="PROSITE" id="PS50871">
    <property type="entry name" value="C1Q"/>
    <property type="match status" value="1"/>
</dbReference>
<protein>
    <submittedName>
        <fullName evidence="6">Putative C1q domain containing protein MgC1q17</fullName>
    </submittedName>
</protein>
<evidence type="ECO:0000256" key="4">
    <source>
        <dbReference type="SAM" id="SignalP"/>
    </source>
</evidence>
<dbReference type="SMART" id="SM00110">
    <property type="entry name" value="C1Q"/>
    <property type="match status" value="1"/>
</dbReference>
<dbReference type="AlphaFoldDB" id="F0V454"/>
<evidence type="ECO:0000259" key="5">
    <source>
        <dbReference type="PROSITE" id="PS50871"/>
    </source>
</evidence>
<comment type="subcellular location">
    <subcellularLocation>
        <location evidence="1">Secreted</location>
    </subcellularLocation>
</comment>
<dbReference type="EMBL" id="FR715596">
    <property type="protein sequence ID" value="CBX41666.1"/>
    <property type="molecule type" value="mRNA"/>
</dbReference>
<feature type="chain" id="PRO_5003262463" evidence="4">
    <location>
        <begin position="19"/>
        <end position="158"/>
    </location>
</feature>
<dbReference type="InterPro" id="IPR001073">
    <property type="entry name" value="C1q_dom"/>
</dbReference>
<evidence type="ECO:0000256" key="2">
    <source>
        <dbReference type="ARBA" id="ARBA00022525"/>
    </source>
</evidence>
<gene>
    <name evidence="6" type="primary">MgC1q17</name>
</gene>
<evidence type="ECO:0000256" key="1">
    <source>
        <dbReference type="ARBA" id="ARBA00004613"/>
    </source>
</evidence>
<accession>F0V454</accession>
<dbReference type="Pfam" id="PF00386">
    <property type="entry name" value="C1q"/>
    <property type="match status" value="1"/>
</dbReference>
<dbReference type="GO" id="GO:0005576">
    <property type="term" value="C:extracellular region"/>
    <property type="evidence" value="ECO:0007669"/>
    <property type="project" value="UniProtKB-SubCell"/>
</dbReference>
<organism evidence="6">
    <name type="scientific">Mytilus galloprovincialis</name>
    <name type="common">Mediterranean mussel</name>
    <dbReference type="NCBI Taxonomy" id="29158"/>
    <lineage>
        <taxon>Eukaryota</taxon>
        <taxon>Metazoa</taxon>
        <taxon>Spiralia</taxon>
        <taxon>Lophotrochozoa</taxon>
        <taxon>Mollusca</taxon>
        <taxon>Bivalvia</taxon>
        <taxon>Autobranchia</taxon>
        <taxon>Pteriomorphia</taxon>
        <taxon>Mytilida</taxon>
        <taxon>Mytiloidea</taxon>
        <taxon>Mytilidae</taxon>
        <taxon>Mytilinae</taxon>
        <taxon>Mytilus</taxon>
    </lineage>
</organism>
<dbReference type="PRINTS" id="PR00007">
    <property type="entry name" value="COMPLEMNTC1Q"/>
</dbReference>
<dbReference type="InterPro" id="IPR050822">
    <property type="entry name" value="Cerebellin_Synaptic_Org"/>
</dbReference>
<keyword evidence="3 4" id="KW-0732">Signal</keyword>
<dbReference type="InterPro" id="IPR008983">
    <property type="entry name" value="Tumour_necrosis_fac-like_dom"/>
</dbReference>
<feature type="domain" description="C1q" evidence="5">
    <location>
        <begin position="30"/>
        <end position="158"/>
    </location>
</feature>
<sequence length="158" mass="17777">MLKFWLIHLLTLTNFCVADQIFNFGCDSNSYTEKPAFLAFVKQHLSIPNEQIIKFDDVETNIGNHYNPLSGVFTTPKEGLYVMGCMIMAHADNDVHYKWMKNDTLILNGYVAKTGNPNSQTQSFVISLKRGDLISITKTGGGNIYGGRYSYMSGYLLN</sequence>
<dbReference type="PANTHER" id="PTHR22923">
    <property type="entry name" value="CEREBELLIN-RELATED"/>
    <property type="match status" value="1"/>
</dbReference>
<proteinExistence type="evidence at transcript level"/>
<evidence type="ECO:0000313" key="6">
    <source>
        <dbReference type="EMBL" id="CBX41666.1"/>
    </source>
</evidence>
<dbReference type="Gene3D" id="2.60.120.40">
    <property type="match status" value="1"/>
</dbReference>
<dbReference type="SMR" id="F0V454"/>
<evidence type="ECO:0000256" key="3">
    <source>
        <dbReference type="ARBA" id="ARBA00022729"/>
    </source>
</evidence>
<dbReference type="SUPFAM" id="SSF49842">
    <property type="entry name" value="TNF-like"/>
    <property type="match status" value="1"/>
</dbReference>
<feature type="signal peptide" evidence="4">
    <location>
        <begin position="1"/>
        <end position="18"/>
    </location>
</feature>